<dbReference type="RefSeq" id="WP_190931582.1">
    <property type="nucleotide sequence ID" value="NZ_JACXJA010000050.1"/>
</dbReference>
<accession>A0A927CHR0</accession>
<feature type="transmembrane region" description="Helical" evidence="1">
    <location>
        <begin position="32"/>
        <end position="50"/>
    </location>
</feature>
<evidence type="ECO:0000256" key="1">
    <source>
        <dbReference type="SAM" id="Phobius"/>
    </source>
</evidence>
<organism evidence="2 3">
    <name type="scientific">Paenibacillus oceani</name>
    <dbReference type="NCBI Taxonomy" id="2772510"/>
    <lineage>
        <taxon>Bacteria</taxon>
        <taxon>Bacillati</taxon>
        <taxon>Bacillota</taxon>
        <taxon>Bacilli</taxon>
        <taxon>Bacillales</taxon>
        <taxon>Paenibacillaceae</taxon>
        <taxon>Paenibacillus</taxon>
    </lineage>
</organism>
<sequence>MHVILFLSFSSLEWLALVVLMFTMFRFQLRDYAGQLLFTAFLLSLFSYVVFHTLQIKLAFTLLQPPVVFLFLWQIYRIQPFYAGLMTTYGYLAYLLVQKSVLFALYWFGLSPVEVLYVTWKGAAVQCATAAIAFLAAYLFGKYRLGYTFVPDSVFAPVHWNRLNVTLLVLSLIGYGIVAVSGHDMYESGSMPLLLLFMTGGIMGVLLRLALKKEESSARRAFGMHKMMREHGRTEKKPPA</sequence>
<keyword evidence="3" id="KW-1185">Reference proteome</keyword>
<reference evidence="2" key="1">
    <citation type="submission" date="2020-09" db="EMBL/GenBank/DDBJ databases">
        <title>A novel bacterium of genus Paenibacillus, isolated from South China Sea.</title>
        <authorList>
            <person name="Huang H."/>
            <person name="Mo K."/>
            <person name="Hu Y."/>
        </authorList>
    </citation>
    <scope>NUCLEOTIDE SEQUENCE</scope>
    <source>
        <strain evidence="2">IB182363</strain>
    </source>
</reference>
<feature type="transmembrane region" description="Helical" evidence="1">
    <location>
        <begin position="162"/>
        <end position="181"/>
    </location>
</feature>
<feature type="transmembrane region" description="Helical" evidence="1">
    <location>
        <begin position="120"/>
        <end position="141"/>
    </location>
</feature>
<dbReference type="AlphaFoldDB" id="A0A927CHR0"/>
<dbReference type="EMBL" id="JACXJA010000050">
    <property type="protein sequence ID" value="MBD2865960.1"/>
    <property type="molecule type" value="Genomic_DNA"/>
</dbReference>
<gene>
    <name evidence="2" type="ORF">IDH45_28645</name>
</gene>
<name>A0A927CHR0_9BACL</name>
<protein>
    <submittedName>
        <fullName evidence="2">Uncharacterized protein</fullName>
    </submittedName>
</protein>
<keyword evidence="1" id="KW-0472">Membrane</keyword>
<feature type="transmembrane region" description="Helical" evidence="1">
    <location>
        <begin position="6"/>
        <end position="25"/>
    </location>
</feature>
<evidence type="ECO:0000313" key="2">
    <source>
        <dbReference type="EMBL" id="MBD2865960.1"/>
    </source>
</evidence>
<comment type="caution">
    <text evidence="2">The sequence shown here is derived from an EMBL/GenBank/DDBJ whole genome shotgun (WGS) entry which is preliminary data.</text>
</comment>
<evidence type="ECO:0000313" key="3">
    <source>
        <dbReference type="Proteomes" id="UP000639396"/>
    </source>
</evidence>
<feature type="transmembrane region" description="Helical" evidence="1">
    <location>
        <begin position="193"/>
        <end position="211"/>
    </location>
</feature>
<keyword evidence="1" id="KW-1133">Transmembrane helix</keyword>
<proteinExistence type="predicted"/>
<dbReference type="Proteomes" id="UP000639396">
    <property type="component" value="Unassembled WGS sequence"/>
</dbReference>
<keyword evidence="1" id="KW-0812">Transmembrane</keyword>